<dbReference type="Pfam" id="PF01535">
    <property type="entry name" value="PPR"/>
    <property type="match status" value="4"/>
</dbReference>
<dbReference type="InterPro" id="IPR046960">
    <property type="entry name" value="PPR_At4g14850-like_plant"/>
</dbReference>
<sequence>MYSAIENLDDAHRLFDEIPSKNVVCWTSLISAYVNNGKPNKALKLFRQMQMENVEPDQVTVTVALSACADLGALDMGGWIHAYVCHYQGIEADLCLNNALINMYAKCGDIRKARRLFDGAKQKDVTTWTSMIIGHALHGQTEEALELFAKMEEGNKHRKRNRNNGDQRNKLVLPNQVTFIGVLMACSHAGLVEEGKHYMKSMKENYGLTPQISHYGCMVDLLCRAGLLEEAYGFIMDMPIQPTAVVWRTLLSACSLHGNIELAANIRHLLHELEPSHTGDDVTMSNTYAAAGLWNHKLTVRDQMMQWRTPGCSSIEVGSSVHEFVAADNNHPLRRDIYAILECMNRNIKASGYMPDIS</sequence>
<accession>A0A9Q0QW73</accession>
<dbReference type="SUPFAM" id="SSF48452">
    <property type="entry name" value="TPR-like"/>
    <property type="match status" value="1"/>
</dbReference>
<dbReference type="PROSITE" id="PS51375">
    <property type="entry name" value="PPR"/>
    <property type="match status" value="2"/>
</dbReference>
<feature type="repeat" description="PPR" evidence="2">
    <location>
        <begin position="124"/>
        <end position="158"/>
    </location>
</feature>
<dbReference type="PANTHER" id="PTHR47926">
    <property type="entry name" value="PENTATRICOPEPTIDE REPEAT-CONTAINING PROTEIN"/>
    <property type="match status" value="1"/>
</dbReference>
<evidence type="ECO:0000313" key="3">
    <source>
        <dbReference type="EMBL" id="KAJ4974010.1"/>
    </source>
</evidence>
<proteinExistence type="predicted"/>
<evidence type="ECO:0000256" key="2">
    <source>
        <dbReference type="PROSITE-ProRule" id="PRU00708"/>
    </source>
</evidence>
<dbReference type="Pfam" id="PF20431">
    <property type="entry name" value="E_motif"/>
    <property type="match status" value="1"/>
</dbReference>
<evidence type="ECO:0000256" key="1">
    <source>
        <dbReference type="ARBA" id="ARBA00022737"/>
    </source>
</evidence>
<dbReference type="EMBL" id="JAMYWD010000004">
    <property type="protein sequence ID" value="KAJ4974010.1"/>
    <property type="molecule type" value="Genomic_DNA"/>
</dbReference>
<evidence type="ECO:0008006" key="5">
    <source>
        <dbReference type="Google" id="ProtNLM"/>
    </source>
</evidence>
<dbReference type="GO" id="GO:0009451">
    <property type="term" value="P:RNA modification"/>
    <property type="evidence" value="ECO:0007669"/>
    <property type="project" value="InterPro"/>
</dbReference>
<dbReference type="GO" id="GO:0003723">
    <property type="term" value="F:RNA binding"/>
    <property type="evidence" value="ECO:0007669"/>
    <property type="project" value="InterPro"/>
</dbReference>
<dbReference type="InterPro" id="IPR011990">
    <property type="entry name" value="TPR-like_helical_dom_sf"/>
</dbReference>
<gene>
    <name evidence="3" type="ORF">NE237_007184</name>
</gene>
<dbReference type="InterPro" id="IPR002885">
    <property type="entry name" value="PPR_rpt"/>
</dbReference>
<dbReference type="Gene3D" id="1.25.40.10">
    <property type="entry name" value="Tetratricopeptide repeat domain"/>
    <property type="match status" value="3"/>
</dbReference>
<name>A0A9Q0QW73_9MAGN</name>
<dbReference type="Pfam" id="PF13041">
    <property type="entry name" value="PPR_2"/>
    <property type="match status" value="1"/>
</dbReference>
<dbReference type="Proteomes" id="UP001141806">
    <property type="component" value="Unassembled WGS sequence"/>
</dbReference>
<comment type="caution">
    <text evidence="3">The sequence shown here is derived from an EMBL/GenBank/DDBJ whole genome shotgun (WGS) entry which is preliminary data.</text>
</comment>
<evidence type="ECO:0000313" key="4">
    <source>
        <dbReference type="Proteomes" id="UP001141806"/>
    </source>
</evidence>
<dbReference type="NCBIfam" id="TIGR00756">
    <property type="entry name" value="PPR"/>
    <property type="match status" value="3"/>
</dbReference>
<protein>
    <recommendedName>
        <fullName evidence="5">Pentatricopeptide repeat-containing protein</fullName>
    </recommendedName>
</protein>
<dbReference type="OrthoDB" id="736185at2759"/>
<reference evidence="3" key="1">
    <citation type="journal article" date="2023" name="Plant J.">
        <title>The genome of the king protea, Protea cynaroides.</title>
        <authorList>
            <person name="Chang J."/>
            <person name="Duong T.A."/>
            <person name="Schoeman C."/>
            <person name="Ma X."/>
            <person name="Roodt D."/>
            <person name="Barker N."/>
            <person name="Li Z."/>
            <person name="Van de Peer Y."/>
            <person name="Mizrachi E."/>
        </authorList>
    </citation>
    <scope>NUCLEOTIDE SEQUENCE</scope>
    <source>
        <tissue evidence="3">Young leaves</tissue>
    </source>
</reference>
<dbReference type="AlphaFoldDB" id="A0A9Q0QW73"/>
<dbReference type="InterPro" id="IPR046848">
    <property type="entry name" value="E_motif"/>
</dbReference>
<feature type="repeat" description="PPR" evidence="2">
    <location>
        <begin position="22"/>
        <end position="56"/>
    </location>
</feature>
<dbReference type="PANTHER" id="PTHR47926:SF347">
    <property type="entry name" value="PENTATRICOPEPTIDE REPEAT-CONTAINING PROTEIN"/>
    <property type="match status" value="1"/>
</dbReference>
<keyword evidence="1" id="KW-0677">Repeat</keyword>
<organism evidence="3 4">
    <name type="scientific">Protea cynaroides</name>
    <dbReference type="NCBI Taxonomy" id="273540"/>
    <lineage>
        <taxon>Eukaryota</taxon>
        <taxon>Viridiplantae</taxon>
        <taxon>Streptophyta</taxon>
        <taxon>Embryophyta</taxon>
        <taxon>Tracheophyta</taxon>
        <taxon>Spermatophyta</taxon>
        <taxon>Magnoliopsida</taxon>
        <taxon>Proteales</taxon>
        <taxon>Proteaceae</taxon>
        <taxon>Protea</taxon>
    </lineage>
</organism>
<dbReference type="FunFam" id="1.25.40.10:FF:000184">
    <property type="entry name" value="Pentatricopeptide repeat-containing protein, chloroplastic"/>
    <property type="match status" value="1"/>
</dbReference>
<keyword evidence="4" id="KW-1185">Reference proteome</keyword>